<feature type="compositionally biased region" description="Polar residues" evidence="1">
    <location>
        <begin position="1"/>
        <end position="10"/>
    </location>
</feature>
<dbReference type="OrthoDB" id="3981267at2759"/>
<dbReference type="STRING" id="983966.A0A1E4RWN1"/>
<dbReference type="Proteomes" id="UP000094389">
    <property type="component" value="Unassembled WGS sequence"/>
</dbReference>
<dbReference type="EMBL" id="KV453939">
    <property type="protein sequence ID" value="ODV71692.1"/>
    <property type="molecule type" value="Genomic_DNA"/>
</dbReference>
<feature type="region of interest" description="Disordered" evidence="1">
    <location>
        <begin position="56"/>
        <end position="147"/>
    </location>
</feature>
<name>A0A1E4RWN1_CYBJN</name>
<dbReference type="RefSeq" id="XP_020068731.1">
    <property type="nucleotide sequence ID" value="XM_020217653.1"/>
</dbReference>
<feature type="compositionally biased region" description="Polar residues" evidence="1">
    <location>
        <begin position="71"/>
        <end position="80"/>
    </location>
</feature>
<sequence>MQHSVSTTSYRQREQGPVQANGSRAHVTGCGTDRLQGNMSTNSVYLKGTHGLSRQALQYSGPSPLSRPHVQASTHGFTGSHSRDGFTDLKTAPKGGQGVKPDDCGHFGVQAQQYMGGHFTGPSSRHVGQQQQQQQQYHDGACEDVPRPYRFPPGFDPRGTPNMSHREKVDKWLSDVPMYLTTVTNHSQFAKLGNEVESSSGTTGCVSIWRNECYQGIVETSSTVSNDDGNLSTSLDEDMRYEYDDQSCCWPLVMNDNSSFNIGTSVGLLCTGFKFGLFVDHDDVLEYQSRKITRYVKKLYRQDHSETVMKLNQVSMEYTGNETGRSQSNMPLNESGTGVYSAHDDMDEDEYYDLCNVNLMTIPALPRRKRRYL</sequence>
<protein>
    <submittedName>
        <fullName evidence="2">Uncharacterized protein</fullName>
    </submittedName>
</protein>
<evidence type="ECO:0000313" key="2">
    <source>
        <dbReference type="EMBL" id="ODV71692.1"/>
    </source>
</evidence>
<reference evidence="2 3" key="1">
    <citation type="journal article" date="2016" name="Proc. Natl. Acad. Sci. U.S.A.">
        <title>Comparative genomics of biotechnologically important yeasts.</title>
        <authorList>
            <person name="Riley R."/>
            <person name="Haridas S."/>
            <person name="Wolfe K.H."/>
            <person name="Lopes M.R."/>
            <person name="Hittinger C.T."/>
            <person name="Goeker M."/>
            <person name="Salamov A.A."/>
            <person name="Wisecaver J.H."/>
            <person name="Long T.M."/>
            <person name="Calvey C.H."/>
            <person name="Aerts A.L."/>
            <person name="Barry K.W."/>
            <person name="Choi C."/>
            <person name="Clum A."/>
            <person name="Coughlan A.Y."/>
            <person name="Deshpande S."/>
            <person name="Douglass A.P."/>
            <person name="Hanson S.J."/>
            <person name="Klenk H.-P."/>
            <person name="LaButti K.M."/>
            <person name="Lapidus A."/>
            <person name="Lindquist E.A."/>
            <person name="Lipzen A.M."/>
            <person name="Meier-Kolthoff J.P."/>
            <person name="Ohm R.A."/>
            <person name="Otillar R.P."/>
            <person name="Pangilinan J.L."/>
            <person name="Peng Y."/>
            <person name="Rokas A."/>
            <person name="Rosa C.A."/>
            <person name="Scheuner C."/>
            <person name="Sibirny A.A."/>
            <person name="Slot J.C."/>
            <person name="Stielow J.B."/>
            <person name="Sun H."/>
            <person name="Kurtzman C.P."/>
            <person name="Blackwell M."/>
            <person name="Grigoriev I.V."/>
            <person name="Jeffries T.W."/>
        </authorList>
    </citation>
    <scope>NUCLEOTIDE SEQUENCE [LARGE SCALE GENOMIC DNA]</scope>
    <source>
        <strain evidence="3">ATCC 18201 / CBS 1600 / BCRC 20928 / JCM 3617 / NBRC 0987 / NRRL Y-1542</strain>
    </source>
</reference>
<feature type="region of interest" description="Disordered" evidence="1">
    <location>
        <begin position="1"/>
        <end position="35"/>
    </location>
</feature>
<keyword evidence="3" id="KW-1185">Reference proteome</keyword>
<evidence type="ECO:0000313" key="3">
    <source>
        <dbReference type="Proteomes" id="UP000094389"/>
    </source>
</evidence>
<dbReference type="AlphaFoldDB" id="A0A1E4RWN1"/>
<dbReference type="GeneID" id="30992049"/>
<proteinExistence type="predicted"/>
<gene>
    <name evidence="2" type="ORF">CYBJADRAFT_30439</name>
</gene>
<organism evidence="2 3">
    <name type="scientific">Cyberlindnera jadinii (strain ATCC 18201 / CBS 1600 / BCRC 20928 / JCM 3617 / NBRC 0987 / NRRL Y-1542)</name>
    <name type="common">Torula yeast</name>
    <name type="synonym">Candida utilis</name>
    <dbReference type="NCBI Taxonomy" id="983966"/>
    <lineage>
        <taxon>Eukaryota</taxon>
        <taxon>Fungi</taxon>
        <taxon>Dikarya</taxon>
        <taxon>Ascomycota</taxon>
        <taxon>Saccharomycotina</taxon>
        <taxon>Saccharomycetes</taxon>
        <taxon>Phaffomycetales</taxon>
        <taxon>Phaffomycetaceae</taxon>
        <taxon>Cyberlindnera</taxon>
    </lineage>
</organism>
<evidence type="ECO:0000256" key="1">
    <source>
        <dbReference type="SAM" id="MobiDB-lite"/>
    </source>
</evidence>
<accession>A0A1E4RWN1</accession>